<dbReference type="SMART" id="SM00097">
    <property type="entry name" value="WNT1"/>
    <property type="match status" value="1"/>
</dbReference>
<evidence type="ECO:0000256" key="1">
    <source>
        <dbReference type="ARBA" id="ARBA00004498"/>
    </source>
</evidence>
<accession>A0A0C2C8J2</accession>
<evidence type="ECO:0000256" key="5">
    <source>
        <dbReference type="ARBA" id="ARBA00022530"/>
    </source>
</evidence>
<dbReference type="InterPro" id="IPR005817">
    <property type="entry name" value="Wnt"/>
</dbReference>
<dbReference type="Pfam" id="PF00110">
    <property type="entry name" value="wnt"/>
    <property type="match status" value="1"/>
</dbReference>
<feature type="non-terminal residue" evidence="9">
    <location>
        <position position="159"/>
    </location>
</feature>
<reference evidence="9 10" key="1">
    <citation type="submission" date="2013-12" db="EMBL/GenBank/DDBJ databases">
        <title>Draft genome of the parsitic nematode Ancylostoma duodenale.</title>
        <authorList>
            <person name="Mitreva M."/>
        </authorList>
    </citation>
    <scope>NUCLEOTIDE SEQUENCE [LARGE SCALE GENOMIC DNA]</scope>
    <source>
        <strain evidence="9 10">Zhejiang</strain>
    </source>
</reference>
<comment type="function">
    <text evidence="8">Ligand for members of the frizzled family of seven transmembrane receptors.</text>
</comment>
<evidence type="ECO:0000256" key="6">
    <source>
        <dbReference type="ARBA" id="ARBA00022687"/>
    </source>
</evidence>
<evidence type="ECO:0000256" key="4">
    <source>
        <dbReference type="ARBA" id="ARBA00022525"/>
    </source>
</evidence>
<sequence>MRISVILGKRGYQIELERVYEAISYFEKALWPVRLSLAEAPAASATSDLTRCFERRLLSETDPARITSYPSACSVVPGLTNRQRELCIRHPDTMKYLIDGLRMAISECQNAFRNQVWNCTLTVPGVGTTPLKIASKESAFVYAIASAGVSHSLAKACAK</sequence>
<dbReference type="OrthoDB" id="5945655at2759"/>
<evidence type="ECO:0000313" key="9">
    <source>
        <dbReference type="EMBL" id="KIH46017.1"/>
    </source>
</evidence>
<proteinExistence type="inferred from homology"/>
<dbReference type="GO" id="GO:0045165">
    <property type="term" value="P:cell fate commitment"/>
    <property type="evidence" value="ECO:0007669"/>
    <property type="project" value="TreeGrafter"/>
</dbReference>
<gene>
    <name evidence="9" type="ORF">ANCDUO_23933</name>
</gene>
<dbReference type="GO" id="GO:0060070">
    <property type="term" value="P:canonical Wnt signaling pathway"/>
    <property type="evidence" value="ECO:0007669"/>
    <property type="project" value="TreeGrafter"/>
</dbReference>
<keyword evidence="4" id="KW-0964">Secreted</keyword>
<keyword evidence="3 8" id="KW-0217">Developmental protein</keyword>
<dbReference type="EMBL" id="KN770367">
    <property type="protein sequence ID" value="KIH46017.1"/>
    <property type="molecule type" value="Genomic_DNA"/>
</dbReference>
<evidence type="ECO:0000256" key="2">
    <source>
        <dbReference type="ARBA" id="ARBA00005683"/>
    </source>
</evidence>
<evidence type="ECO:0000256" key="8">
    <source>
        <dbReference type="RuleBase" id="RU003500"/>
    </source>
</evidence>
<organism evidence="9 10">
    <name type="scientific">Ancylostoma duodenale</name>
    <dbReference type="NCBI Taxonomy" id="51022"/>
    <lineage>
        <taxon>Eukaryota</taxon>
        <taxon>Metazoa</taxon>
        <taxon>Ecdysozoa</taxon>
        <taxon>Nematoda</taxon>
        <taxon>Chromadorea</taxon>
        <taxon>Rhabditida</taxon>
        <taxon>Rhabditina</taxon>
        <taxon>Rhabditomorpha</taxon>
        <taxon>Strongyloidea</taxon>
        <taxon>Ancylostomatidae</taxon>
        <taxon>Ancylostomatinae</taxon>
        <taxon>Ancylostoma</taxon>
    </lineage>
</organism>
<dbReference type="GO" id="GO:0030182">
    <property type="term" value="P:neuron differentiation"/>
    <property type="evidence" value="ECO:0007669"/>
    <property type="project" value="TreeGrafter"/>
</dbReference>
<keyword evidence="5" id="KW-0272">Extracellular matrix</keyword>
<keyword evidence="7" id="KW-1015">Disulfide bond</keyword>
<name>A0A0C2C8J2_9BILA</name>
<dbReference type="GO" id="GO:0005615">
    <property type="term" value="C:extracellular space"/>
    <property type="evidence" value="ECO:0007669"/>
    <property type="project" value="TreeGrafter"/>
</dbReference>
<keyword evidence="6 8" id="KW-0879">Wnt signaling pathway</keyword>
<dbReference type="GO" id="GO:0005109">
    <property type="term" value="F:frizzled binding"/>
    <property type="evidence" value="ECO:0007669"/>
    <property type="project" value="TreeGrafter"/>
</dbReference>
<evidence type="ECO:0000313" key="10">
    <source>
        <dbReference type="Proteomes" id="UP000054047"/>
    </source>
</evidence>
<dbReference type="AlphaFoldDB" id="A0A0C2C8J2"/>
<comment type="subcellular location">
    <subcellularLocation>
        <location evidence="1 8">Secreted</location>
        <location evidence="1 8">Extracellular space</location>
        <location evidence="1 8">Extracellular matrix</location>
    </subcellularLocation>
</comment>
<keyword evidence="10" id="KW-1185">Reference proteome</keyword>
<evidence type="ECO:0000256" key="3">
    <source>
        <dbReference type="ARBA" id="ARBA00022473"/>
    </source>
</evidence>
<dbReference type="GO" id="GO:0005125">
    <property type="term" value="F:cytokine activity"/>
    <property type="evidence" value="ECO:0007669"/>
    <property type="project" value="TreeGrafter"/>
</dbReference>
<dbReference type="PANTHER" id="PTHR12027">
    <property type="entry name" value="WNT RELATED"/>
    <property type="match status" value="1"/>
</dbReference>
<dbReference type="PANTHER" id="PTHR12027:SF114">
    <property type="entry name" value="PROTEIN MOM-2"/>
    <property type="match status" value="1"/>
</dbReference>
<comment type="similarity">
    <text evidence="2 8">Belongs to the Wnt family.</text>
</comment>
<evidence type="ECO:0000256" key="7">
    <source>
        <dbReference type="ARBA" id="ARBA00023157"/>
    </source>
</evidence>
<protein>
    <recommendedName>
        <fullName evidence="8">Protein Wnt</fullName>
    </recommendedName>
</protein>
<dbReference type="Proteomes" id="UP000054047">
    <property type="component" value="Unassembled WGS sequence"/>
</dbReference>